<organism evidence="1 2">
    <name type="scientific">Brachionus plicatilis</name>
    <name type="common">Marine rotifer</name>
    <name type="synonym">Brachionus muelleri</name>
    <dbReference type="NCBI Taxonomy" id="10195"/>
    <lineage>
        <taxon>Eukaryota</taxon>
        <taxon>Metazoa</taxon>
        <taxon>Spiralia</taxon>
        <taxon>Gnathifera</taxon>
        <taxon>Rotifera</taxon>
        <taxon>Eurotatoria</taxon>
        <taxon>Monogononta</taxon>
        <taxon>Pseudotrocha</taxon>
        <taxon>Ploima</taxon>
        <taxon>Brachionidae</taxon>
        <taxon>Brachionus</taxon>
    </lineage>
</organism>
<accession>A0A3M7RFN9</accession>
<evidence type="ECO:0000313" key="1">
    <source>
        <dbReference type="EMBL" id="RNA22254.1"/>
    </source>
</evidence>
<proteinExistence type="predicted"/>
<evidence type="ECO:0000313" key="2">
    <source>
        <dbReference type="Proteomes" id="UP000276133"/>
    </source>
</evidence>
<comment type="caution">
    <text evidence="1">The sequence shown here is derived from an EMBL/GenBank/DDBJ whole genome shotgun (WGS) entry which is preliminary data.</text>
</comment>
<name>A0A3M7RFN9_BRAPC</name>
<dbReference type="Proteomes" id="UP000276133">
    <property type="component" value="Unassembled WGS sequence"/>
</dbReference>
<protein>
    <submittedName>
        <fullName evidence="1">Uncharacterized protein</fullName>
    </submittedName>
</protein>
<keyword evidence="2" id="KW-1185">Reference proteome</keyword>
<gene>
    <name evidence="1" type="ORF">BpHYR1_005368</name>
</gene>
<dbReference type="EMBL" id="REGN01003505">
    <property type="protein sequence ID" value="RNA22254.1"/>
    <property type="molecule type" value="Genomic_DNA"/>
</dbReference>
<sequence length="63" mass="7874">MNKSKRFTYSFFRIQFHIYLFQLNQIRCQRDKTNFNFFQGGHMLFLPFQARNKIKQIIHRTND</sequence>
<reference evidence="1 2" key="1">
    <citation type="journal article" date="2018" name="Sci. Rep.">
        <title>Genomic signatures of local adaptation to the degree of environmental predictability in rotifers.</title>
        <authorList>
            <person name="Franch-Gras L."/>
            <person name="Hahn C."/>
            <person name="Garcia-Roger E.M."/>
            <person name="Carmona M.J."/>
            <person name="Serra M."/>
            <person name="Gomez A."/>
        </authorList>
    </citation>
    <scope>NUCLEOTIDE SEQUENCE [LARGE SCALE GENOMIC DNA]</scope>
    <source>
        <strain evidence="1">HYR1</strain>
    </source>
</reference>
<dbReference type="AlphaFoldDB" id="A0A3M7RFN9"/>